<dbReference type="RefSeq" id="WP_155452337.1">
    <property type="nucleotide sequence ID" value="NZ_WNKX01000001.1"/>
</dbReference>
<dbReference type="OrthoDB" id="8778054at2"/>
<evidence type="ECO:0000313" key="1">
    <source>
        <dbReference type="EMBL" id="MTW09373.1"/>
    </source>
</evidence>
<dbReference type="EMBL" id="WNKX01000001">
    <property type="protein sequence ID" value="MTW09373.1"/>
    <property type="molecule type" value="Genomic_DNA"/>
</dbReference>
<evidence type="ECO:0008006" key="3">
    <source>
        <dbReference type="Google" id="ProtNLM"/>
    </source>
</evidence>
<organism evidence="1 2">
    <name type="scientific">Massilia eburnea</name>
    <dbReference type="NCBI Taxonomy" id="1776165"/>
    <lineage>
        <taxon>Bacteria</taxon>
        <taxon>Pseudomonadati</taxon>
        <taxon>Pseudomonadota</taxon>
        <taxon>Betaproteobacteria</taxon>
        <taxon>Burkholderiales</taxon>
        <taxon>Oxalobacteraceae</taxon>
        <taxon>Telluria group</taxon>
        <taxon>Massilia</taxon>
    </lineage>
</organism>
<sequence length="135" mass="15167">MGKQLRWFLVLVMPLFLGGCLFDSGVEWRAGPYALLWIDTSENTSICRDLGNGNWIGRIDGTVFAVGWDGRYLVAKQHPSFDRSQTNYFIIDSANDGEFVDPSSVVIGPLTALEFQRKSTEMKLPKFSKVLESLD</sequence>
<gene>
    <name evidence="1" type="ORF">GM658_02065</name>
</gene>
<dbReference type="PROSITE" id="PS51257">
    <property type="entry name" value="PROKAR_LIPOPROTEIN"/>
    <property type="match status" value="1"/>
</dbReference>
<keyword evidence="2" id="KW-1185">Reference proteome</keyword>
<dbReference type="AlphaFoldDB" id="A0A6L6QCC4"/>
<name>A0A6L6QCC4_9BURK</name>
<comment type="caution">
    <text evidence="1">The sequence shown here is derived from an EMBL/GenBank/DDBJ whole genome shotgun (WGS) entry which is preliminary data.</text>
</comment>
<proteinExistence type="predicted"/>
<accession>A0A6L6QCC4</accession>
<reference evidence="1 2" key="1">
    <citation type="submission" date="2019-11" db="EMBL/GenBank/DDBJ databases">
        <title>Type strains purchased from KCTC, JCM and DSMZ.</title>
        <authorList>
            <person name="Lu H."/>
        </authorList>
    </citation>
    <scope>NUCLEOTIDE SEQUENCE [LARGE SCALE GENOMIC DNA]</scope>
    <source>
        <strain evidence="1 2">JCM 31587</strain>
    </source>
</reference>
<dbReference type="Proteomes" id="UP000472320">
    <property type="component" value="Unassembled WGS sequence"/>
</dbReference>
<evidence type="ECO:0000313" key="2">
    <source>
        <dbReference type="Proteomes" id="UP000472320"/>
    </source>
</evidence>
<protein>
    <recommendedName>
        <fullName evidence="3">DUF3997 domain-containing protein</fullName>
    </recommendedName>
</protein>